<keyword evidence="1" id="KW-0813">Transport</keyword>
<dbReference type="InterPro" id="IPR012292">
    <property type="entry name" value="Globin/Proto"/>
</dbReference>
<evidence type="ECO:0000256" key="1">
    <source>
        <dbReference type="ARBA" id="ARBA00022448"/>
    </source>
</evidence>
<gene>
    <name evidence="5" type="ORF">EM20IM_00520</name>
</gene>
<name>A0ABX7PWE5_9BACT</name>
<proteinExistence type="predicted"/>
<sequence length="60" mass="7040">MPKCGGGLPYYTLTRGKPKMRAQPFSVITDERAREIWLGCYKHALRDVHFPLSVLKEYWQ</sequence>
<keyword evidence="3" id="KW-0479">Metal-binding</keyword>
<evidence type="ECO:0000313" key="6">
    <source>
        <dbReference type="Proteomes" id="UP000663088"/>
    </source>
</evidence>
<evidence type="ECO:0000256" key="2">
    <source>
        <dbReference type="ARBA" id="ARBA00022617"/>
    </source>
</evidence>
<evidence type="ECO:0000313" key="5">
    <source>
        <dbReference type="EMBL" id="QSR86891.1"/>
    </source>
</evidence>
<organism evidence="5 6">
    <name type="scientific">Candidatus Methylacidiphilum infernorum</name>
    <dbReference type="NCBI Taxonomy" id="511746"/>
    <lineage>
        <taxon>Bacteria</taxon>
        <taxon>Pseudomonadati</taxon>
        <taxon>Verrucomicrobiota</taxon>
        <taxon>Methylacidiphilae</taxon>
        <taxon>Methylacidiphilales</taxon>
        <taxon>Methylacidiphilaceae</taxon>
        <taxon>Methylacidiphilum (ex Ratnadevi et al. 2023)</taxon>
    </lineage>
</organism>
<dbReference type="Pfam" id="PF01152">
    <property type="entry name" value="Bac_globin"/>
    <property type="match status" value="1"/>
</dbReference>
<reference evidence="5 6" key="1">
    <citation type="submission" date="2020-12" db="EMBL/GenBank/DDBJ databases">
        <authorList>
            <person name="Awala S.I."/>
            <person name="Gwak J.-H."/>
            <person name="Kim S.-J."/>
            <person name="Rhee S.-K."/>
        </authorList>
    </citation>
    <scope>NUCLEOTIDE SEQUENCE [LARGE SCALE GENOMIC DNA]</scope>
    <source>
        <strain evidence="5 6">IT5</strain>
    </source>
</reference>
<evidence type="ECO:0000256" key="4">
    <source>
        <dbReference type="ARBA" id="ARBA00023004"/>
    </source>
</evidence>
<dbReference type="InterPro" id="IPR001486">
    <property type="entry name" value="Hemoglobin_trunc"/>
</dbReference>
<accession>A0ABX7PWE5</accession>
<keyword evidence="4" id="KW-0408">Iron</keyword>
<keyword evidence="6" id="KW-1185">Reference proteome</keyword>
<keyword evidence="2" id="KW-0349">Heme</keyword>
<protein>
    <submittedName>
        <fullName evidence="5">Uncharacterized protein</fullName>
    </submittedName>
</protein>
<dbReference type="EMBL" id="CP065956">
    <property type="protein sequence ID" value="QSR86891.1"/>
    <property type="molecule type" value="Genomic_DNA"/>
</dbReference>
<dbReference type="Proteomes" id="UP000663088">
    <property type="component" value="Chromosome"/>
</dbReference>
<evidence type="ECO:0000256" key="3">
    <source>
        <dbReference type="ARBA" id="ARBA00022723"/>
    </source>
</evidence>
<dbReference type="Gene3D" id="1.10.490.10">
    <property type="entry name" value="Globins"/>
    <property type="match status" value="1"/>
</dbReference>